<dbReference type="Proteomes" id="UP000297861">
    <property type="component" value="Unassembled WGS sequence"/>
</dbReference>
<accession>A0A4Y8L5L5</accession>
<dbReference type="PIRSF" id="PIRSF018266">
    <property type="entry name" value="FecR"/>
    <property type="match status" value="1"/>
</dbReference>
<gene>
    <name evidence="4" type="ORF">E2605_04770</name>
</gene>
<dbReference type="EMBL" id="SOML01000002">
    <property type="protein sequence ID" value="TFD97935.1"/>
    <property type="molecule type" value="Genomic_DNA"/>
</dbReference>
<dbReference type="InterPro" id="IPR032508">
    <property type="entry name" value="FecR_C"/>
</dbReference>
<evidence type="ECO:0000259" key="2">
    <source>
        <dbReference type="Pfam" id="PF04773"/>
    </source>
</evidence>
<proteinExistence type="predicted"/>
<dbReference type="InterPro" id="IPR006860">
    <property type="entry name" value="FecR"/>
</dbReference>
<keyword evidence="1" id="KW-1133">Transmembrane helix</keyword>
<dbReference type="Gene3D" id="2.60.120.1440">
    <property type="match status" value="1"/>
</dbReference>
<dbReference type="InterPro" id="IPR012373">
    <property type="entry name" value="Ferrdict_sens_TM"/>
</dbReference>
<keyword evidence="1" id="KW-0812">Transmembrane</keyword>
<keyword evidence="1" id="KW-0472">Membrane</keyword>
<dbReference type="Gene3D" id="3.55.50.30">
    <property type="match status" value="1"/>
</dbReference>
<comment type="caution">
    <text evidence="4">The sequence shown here is derived from an EMBL/GenBank/DDBJ whole genome shotgun (WGS) entry which is preliminary data.</text>
</comment>
<dbReference type="PANTHER" id="PTHR30273">
    <property type="entry name" value="PERIPLASMIC SIGNAL SENSOR AND SIGMA FACTOR ACTIVATOR FECR-RELATED"/>
    <property type="match status" value="1"/>
</dbReference>
<feature type="domain" description="Protein FecR C-terminal" evidence="3">
    <location>
        <begin position="277"/>
        <end position="347"/>
    </location>
</feature>
<feature type="transmembrane region" description="Helical" evidence="1">
    <location>
        <begin position="95"/>
        <end position="117"/>
    </location>
</feature>
<dbReference type="AlphaFoldDB" id="A0A4Y8L5L5"/>
<dbReference type="RefSeq" id="WP_134435681.1">
    <property type="nucleotide sequence ID" value="NZ_SOML01000002.1"/>
</dbReference>
<name>A0A4Y8L5L5_9BACT</name>
<keyword evidence="5" id="KW-1185">Reference proteome</keyword>
<organism evidence="4 5">
    <name type="scientific">Dysgonomonas capnocytophagoides</name>
    <dbReference type="NCBI Taxonomy" id="45254"/>
    <lineage>
        <taxon>Bacteria</taxon>
        <taxon>Pseudomonadati</taxon>
        <taxon>Bacteroidota</taxon>
        <taxon>Bacteroidia</taxon>
        <taxon>Bacteroidales</taxon>
        <taxon>Dysgonomonadaceae</taxon>
        <taxon>Dysgonomonas</taxon>
    </lineage>
</organism>
<evidence type="ECO:0000313" key="5">
    <source>
        <dbReference type="Proteomes" id="UP000297861"/>
    </source>
</evidence>
<dbReference type="Pfam" id="PF16344">
    <property type="entry name" value="FecR_C"/>
    <property type="match status" value="1"/>
</dbReference>
<protein>
    <submittedName>
        <fullName evidence="4">FecR family protein</fullName>
    </submittedName>
</protein>
<evidence type="ECO:0000256" key="1">
    <source>
        <dbReference type="SAM" id="Phobius"/>
    </source>
</evidence>
<dbReference type="PANTHER" id="PTHR30273:SF2">
    <property type="entry name" value="PROTEIN FECR"/>
    <property type="match status" value="1"/>
</dbReference>
<evidence type="ECO:0000313" key="4">
    <source>
        <dbReference type="EMBL" id="TFD97935.1"/>
    </source>
</evidence>
<dbReference type="Pfam" id="PF04773">
    <property type="entry name" value="FecR"/>
    <property type="match status" value="1"/>
</dbReference>
<dbReference type="STRING" id="1121485.GCA_000426485_02690"/>
<sequence>MKMHNVNNRKKQSHLEYLKKLLLTSHIFEHFTQGKLDKNNEKLIEDWNPEDTSEYHSGNEDLLAEGRRQVKENVFAALGIPNPDKKKKIQVRIIFFSKYAAVAAILVIAILSGIYMLNQFPDHKDKAITGNTSKDLLCQTDNYELKQVTLPDGTILHVNRNSRILYIEQEFNVNKREIWIEDGEAFFYVAKNPEKPFIIHSGDIETIVKGTSFNIKAYKEIKKNEISVRSGKVEVICRNKTIGKLIANQQITYNTETGKYNETLGNWEDAAAWMHNKLVLKQANVDELKLRVRQIYGVDLVILEGILNQNHFNASYPADAQIENVLQNISEVYDVKYKFENPQKVIIYK</sequence>
<dbReference type="GO" id="GO:0016989">
    <property type="term" value="F:sigma factor antagonist activity"/>
    <property type="evidence" value="ECO:0007669"/>
    <property type="project" value="TreeGrafter"/>
</dbReference>
<evidence type="ECO:0000259" key="3">
    <source>
        <dbReference type="Pfam" id="PF16344"/>
    </source>
</evidence>
<reference evidence="4 5" key="1">
    <citation type="submission" date="2019-03" db="EMBL/GenBank/DDBJ databases">
        <title>San Antonio Military Medical Center submission to MRSN (WRAIR), pending publication.</title>
        <authorList>
            <person name="Blyth D.M."/>
            <person name="Mccarthy S.L."/>
            <person name="Schall S.E."/>
            <person name="Stam J.A."/>
            <person name="Ong A.C."/>
            <person name="Mcgann P.T."/>
        </authorList>
    </citation>
    <scope>NUCLEOTIDE SEQUENCE [LARGE SCALE GENOMIC DNA]</scope>
    <source>
        <strain evidence="4 5">MRSN571793</strain>
    </source>
</reference>
<feature type="domain" description="FecR protein" evidence="2">
    <location>
        <begin position="139"/>
        <end position="234"/>
    </location>
</feature>
<dbReference type="OrthoDB" id="649666at2"/>